<evidence type="ECO:0000313" key="5">
    <source>
        <dbReference type="Proteomes" id="UP000230605"/>
    </source>
</evidence>
<evidence type="ECO:0000259" key="2">
    <source>
        <dbReference type="Pfam" id="PF00931"/>
    </source>
</evidence>
<organism evidence="3 5">
    <name type="scientific">Cercospora beticola</name>
    <name type="common">Sugarbeet leaf spot fungus</name>
    <dbReference type="NCBI Taxonomy" id="122368"/>
    <lineage>
        <taxon>Eukaryota</taxon>
        <taxon>Fungi</taxon>
        <taxon>Dikarya</taxon>
        <taxon>Ascomycota</taxon>
        <taxon>Pezizomycotina</taxon>
        <taxon>Dothideomycetes</taxon>
        <taxon>Dothideomycetidae</taxon>
        <taxon>Mycosphaerellales</taxon>
        <taxon>Mycosphaerellaceae</taxon>
        <taxon>Cercospora</taxon>
    </lineage>
</organism>
<name>A0A2G5HUR1_CERBT</name>
<accession>A0A2G5HUR1</accession>
<evidence type="ECO:0000313" key="3">
    <source>
        <dbReference type="EMBL" id="PIA96287.1"/>
    </source>
</evidence>
<evidence type="ECO:0000313" key="4">
    <source>
        <dbReference type="EMBL" id="WPB06811.1"/>
    </source>
</evidence>
<protein>
    <recommendedName>
        <fullName evidence="2">NB-ARC domain-containing protein</fullName>
    </recommendedName>
</protein>
<evidence type="ECO:0000256" key="1">
    <source>
        <dbReference type="SAM" id="SignalP"/>
    </source>
</evidence>
<keyword evidence="6" id="KW-1185">Reference proteome</keyword>
<dbReference type="OrthoDB" id="5394701at2759"/>
<feature type="signal peptide" evidence="1">
    <location>
        <begin position="1"/>
        <end position="20"/>
    </location>
</feature>
<gene>
    <name evidence="3" type="ORF">CB0940_10108</name>
    <name evidence="4" type="ORF">RHO25_011471</name>
</gene>
<dbReference type="Proteomes" id="UP000230605">
    <property type="component" value="Chromosome 8"/>
</dbReference>
<dbReference type="InterPro" id="IPR002182">
    <property type="entry name" value="NB-ARC"/>
</dbReference>
<dbReference type="Pfam" id="PF00931">
    <property type="entry name" value="NB-ARC"/>
    <property type="match status" value="1"/>
</dbReference>
<dbReference type="PANTHER" id="PTHR35205:SF1">
    <property type="entry name" value="ZU5 DOMAIN-CONTAINING PROTEIN"/>
    <property type="match status" value="1"/>
</dbReference>
<dbReference type="SUPFAM" id="SSF52540">
    <property type="entry name" value="P-loop containing nucleoside triphosphate hydrolases"/>
    <property type="match status" value="1"/>
</dbReference>
<dbReference type="PANTHER" id="PTHR35205">
    <property type="entry name" value="NB-ARC AND TPR DOMAIN PROTEIN"/>
    <property type="match status" value="1"/>
</dbReference>
<reference evidence="3 5" key="1">
    <citation type="submission" date="2015-10" db="EMBL/GenBank/DDBJ databases">
        <title>The cercosporin biosynthetic gene cluster was horizontally transferred to several fungal lineages and shown to be expanded in Cercospora beticola based on microsynteny with recipient genomes.</title>
        <authorList>
            <person name="De Jonge R."/>
            <person name="Ebert M.K."/>
            <person name="Suttle J.C."/>
            <person name="Jurick Ii W.M."/>
            <person name="Secor G.A."/>
            <person name="Thomma B.P."/>
            <person name="Van De Peer Y."/>
            <person name="Bolton M.D."/>
        </authorList>
    </citation>
    <scope>NUCLEOTIDE SEQUENCE [LARGE SCALE GENOMIC DNA]</scope>
    <source>
        <strain evidence="3 5">09-40</strain>
    </source>
</reference>
<dbReference type="GO" id="GO:0043531">
    <property type="term" value="F:ADP binding"/>
    <property type="evidence" value="ECO:0007669"/>
    <property type="project" value="InterPro"/>
</dbReference>
<reference evidence="4 6" key="2">
    <citation type="submission" date="2023-09" db="EMBL/GenBank/DDBJ databases">
        <title>Complete-Gapless Cercospora beticola genome.</title>
        <authorList>
            <person name="Wyatt N.A."/>
            <person name="Spanner R.E."/>
            <person name="Bolton M.D."/>
        </authorList>
    </citation>
    <scope>NUCLEOTIDE SEQUENCE [LARGE SCALE GENOMIC DNA]</scope>
    <source>
        <strain evidence="4">Cb09-40</strain>
    </source>
</reference>
<proteinExistence type="predicted"/>
<feature type="chain" id="PRO_5013902209" description="NB-ARC domain-containing protein" evidence="1">
    <location>
        <begin position="21"/>
        <end position="344"/>
    </location>
</feature>
<dbReference type="AlphaFoldDB" id="A0A2G5HUR1"/>
<sequence length="344" mass="38501">MLRPHRVMFRALLLAVDVASLDQYTTMTSVEASFAFGDANSGLQVGQSFASISAEFHLPPERAETPPLPCSTVPLLRDPNYVSRLALLNDVDSRASVPRARVAVVGLGGTGKTQLAVEYADSVHTRSPSTWIIWISAHNAARVQQSVKDVADRLKIRGRNDSKEDLLELLKRWLGDKSKGKWLAILDNFDDVDVFASSHNDTVDRRRLSDYFPVCDHGSVVITTRSKTVAHQLVYEQSIIVVEPMDAQHASVLLEKKLGSHGRDGYDRLAAALDYLPLAMSQASAYIRERGERSSLQHYLHQIEKNHQSRIKLLPRGEKLPNCDWEAIKSVITTWQISFEYISQ</sequence>
<dbReference type="InterPro" id="IPR027417">
    <property type="entry name" value="P-loop_NTPase"/>
</dbReference>
<dbReference type="Gene3D" id="3.40.50.300">
    <property type="entry name" value="P-loop containing nucleotide triphosphate hydrolases"/>
    <property type="match status" value="1"/>
</dbReference>
<dbReference type="EMBL" id="LKMD01000103">
    <property type="protein sequence ID" value="PIA96287.1"/>
    <property type="molecule type" value="Genomic_DNA"/>
</dbReference>
<evidence type="ECO:0000313" key="6">
    <source>
        <dbReference type="Proteomes" id="UP001302367"/>
    </source>
</evidence>
<keyword evidence="1" id="KW-0732">Signal</keyword>
<feature type="domain" description="NB-ARC" evidence="2">
    <location>
        <begin position="101"/>
        <end position="258"/>
    </location>
</feature>
<dbReference type="EMBL" id="CP134191">
    <property type="protein sequence ID" value="WPB06811.1"/>
    <property type="molecule type" value="Genomic_DNA"/>
</dbReference>
<dbReference type="Proteomes" id="UP001302367">
    <property type="component" value="Chromosome 8"/>
</dbReference>